<protein>
    <submittedName>
        <fullName evidence="1">Uncharacterized protein</fullName>
    </submittedName>
</protein>
<organism evidence="2">
    <name type="scientific">Acromyrmex echinatior</name>
    <name type="common">Panamanian leafcutter ant</name>
    <name type="synonym">Acromyrmex octospinosus echinatior</name>
    <dbReference type="NCBI Taxonomy" id="103372"/>
    <lineage>
        <taxon>Eukaryota</taxon>
        <taxon>Metazoa</taxon>
        <taxon>Ecdysozoa</taxon>
        <taxon>Arthropoda</taxon>
        <taxon>Hexapoda</taxon>
        <taxon>Insecta</taxon>
        <taxon>Pterygota</taxon>
        <taxon>Neoptera</taxon>
        <taxon>Endopterygota</taxon>
        <taxon>Hymenoptera</taxon>
        <taxon>Apocrita</taxon>
        <taxon>Aculeata</taxon>
        <taxon>Formicoidea</taxon>
        <taxon>Formicidae</taxon>
        <taxon>Myrmicinae</taxon>
        <taxon>Acromyrmex</taxon>
    </lineage>
</organism>
<keyword evidence="2" id="KW-1185">Reference proteome</keyword>
<proteinExistence type="predicted"/>
<sequence length="224" mass="24196">MPAVEAESNYAGWGNARLGSGRARSLTPRLHSVMNGASCAPATGQRPVSQLTEMNRVKPSRDEAIRVGPSRACLRDHGTPRVALRLPPKSCASREKEAGCTVKYTICDISSGDTRRNANNLTSGRIEREKRITVHENGTRGVGEVWKAIVERSVARAREYRATAAVGTPTTQAMTSRDASAATSARSTTAFRALCCIPGPAWTFLIPVLPVIEATSTHNFYKMI</sequence>
<evidence type="ECO:0000313" key="2">
    <source>
        <dbReference type="Proteomes" id="UP000007755"/>
    </source>
</evidence>
<name>F4WHX7_ACREC</name>
<dbReference type="EMBL" id="GL888170">
    <property type="protein sequence ID" value="EGI66206.1"/>
    <property type="molecule type" value="Genomic_DNA"/>
</dbReference>
<evidence type="ECO:0000313" key="1">
    <source>
        <dbReference type="EMBL" id="EGI66206.1"/>
    </source>
</evidence>
<gene>
    <name evidence="1" type="ORF">G5I_05324</name>
</gene>
<accession>F4WHX7</accession>
<dbReference type="InParanoid" id="F4WHX7"/>
<dbReference type="Proteomes" id="UP000007755">
    <property type="component" value="Unassembled WGS sequence"/>
</dbReference>
<dbReference type="AlphaFoldDB" id="F4WHX7"/>
<reference evidence="1" key="1">
    <citation type="submission" date="2011-02" db="EMBL/GenBank/DDBJ databases">
        <title>The genome of the leaf-cutting ant Acromyrmex echinatior suggests key adaptations to social evolution and fungus farming.</title>
        <authorList>
            <person name="Nygaard S."/>
            <person name="Zhang G."/>
        </authorList>
    </citation>
    <scope>NUCLEOTIDE SEQUENCE</scope>
</reference>